<dbReference type="EMBL" id="JARJJS010000003">
    <property type="protein sequence ID" value="MDF4025980.1"/>
    <property type="molecule type" value="Genomic_DNA"/>
</dbReference>
<keyword evidence="3" id="KW-1185">Reference proteome</keyword>
<feature type="transmembrane region" description="Helical" evidence="1">
    <location>
        <begin position="413"/>
        <end position="432"/>
    </location>
</feature>
<evidence type="ECO:0000313" key="3">
    <source>
        <dbReference type="Proteomes" id="UP001528850"/>
    </source>
</evidence>
<feature type="transmembrane region" description="Helical" evidence="1">
    <location>
        <begin position="339"/>
        <end position="361"/>
    </location>
</feature>
<protein>
    <submittedName>
        <fullName evidence="2">PepSY-associated TM helix domain-containing protein</fullName>
    </submittedName>
</protein>
<dbReference type="Pfam" id="PF03929">
    <property type="entry name" value="PepSY_TM"/>
    <property type="match status" value="1"/>
</dbReference>
<dbReference type="PANTHER" id="PTHR34219:SF4">
    <property type="entry name" value="PEPSY DOMAIN-CONTAINING PROTEIN"/>
    <property type="match status" value="1"/>
</dbReference>
<feature type="transmembrane region" description="Helical" evidence="1">
    <location>
        <begin position="182"/>
        <end position="205"/>
    </location>
</feature>
<keyword evidence="1" id="KW-0472">Membrane</keyword>
<feature type="transmembrane region" description="Helical" evidence="1">
    <location>
        <begin position="477"/>
        <end position="499"/>
    </location>
</feature>
<dbReference type="Proteomes" id="UP001528850">
    <property type="component" value="Unassembled WGS sequence"/>
</dbReference>
<dbReference type="PANTHER" id="PTHR34219">
    <property type="entry name" value="IRON-REGULATED INNER MEMBRANE PROTEIN-RELATED"/>
    <property type="match status" value="1"/>
</dbReference>
<feature type="transmembrane region" description="Helical" evidence="1">
    <location>
        <begin position="382"/>
        <end position="401"/>
    </location>
</feature>
<keyword evidence="1" id="KW-1133">Transmembrane helix</keyword>
<proteinExistence type="predicted"/>
<evidence type="ECO:0000313" key="2">
    <source>
        <dbReference type="EMBL" id="MDF4025980.1"/>
    </source>
</evidence>
<evidence type="ECO:0000256" key="1">
    <source>
        <dbReference type="SAM" id="Phobius"/>
    </source>
</evidence>
<feature type="transmembrane region" description="Helical" evidence="1">
    <location>
        <begin position="140"/>
        <end position="161"/>
    </location>
</feature>
<keyword evidence="1" id="KW-0812">Transmembrane</keyword>
<feature type="transmembrane region" description="Helical" evidence="1">
    <location>
        <begin position="439"/>
        <end position="457"/>
    </location>
</feature>
<dbReference type="InterPro" id="IPR005625">
    <property type="entry name" value="PepSY-ass_TM"/>
</dbReference>
<accession>A0ABT6BCX5</accession>
<organism evidence="2 3">
    <name type="scientific">Luteibacter sahnii</name>
    <dbReference type="NCBI Taxonomy" id="3021977"/>
    <lineage>
        <taxon>Bacteria</taxon>
        <taxon>Pseudomonadati</taxon>
        <taxon>Pseudomonadota</taxon>
        <taxon>Gammaproteobacteria</taxon>
        <taxon>Lysobacterales</taxon>
        <taxon>Rhodanobacteraceae</taxon>
        <taxon>Luteibacter</taxon>
    </lineage>
</organism>
<name>A0ABT6BCX5_9GAMM</name>
<reference evidence="2 3" key="1">
    <citation type="journal article" date="2024" name="Curr. Microbiol.">
        <title>Luteibacter sahnii sp. nov., A Novel Yellow-Colored Xanthomonadin Pigment Producing Probiotic Bacterium from Healthy Rice Seed Microbiome.</title>
        <authorList>
            <person name="Jaiswal G."/>
            <person name="Rana R."/>
            <person name="Nayak P.K."/>
            <person name="Chouhan R."/>
            <person name="Gandhi S.G."/>
            <person name="Patel H.K."/>
            <person name="Patil P.B."/>
        </authorList>
    </citation>
    <scope>NUCLEOTIDE SEQUENCE [LARGE SCALE GENOMIC DNA]</scope>
    <source>
        <strain evidence="2 3">PPL201</strain>
    </source>
</reference>
<gene>
    <name evidence="2" type="ORF">P3W24_13460</name>
</gene>
<sequence length="517" mass="56602">MKGSLRQSMAFLHTWAGLLFGWLLLLVFVTGTTAYFQDEITRWMQPEITGERDLTASAQGAVDYLQRHAQGAEAWSIQLPDARSVAAMGYWKEKGETFLQWRDHAFMVNGRGEVVDARDTTGGWLLYRLHFDLHYIPVQWGRWIVGVAAMFMLVAIVSGVITHKKIFADFFTLRLGKGQRSWLDAHNLGAVLALPFHLMITYTGLVTLQRVYMPWGITAAYAQTSDYQRALAGPDGLPTRSGRVAPMAPIAGMLAQARQRWQGADPGFVAVLLPGDANAVVRITRGTAVSMATRGETVSFDATTGRMRSPPPTHGAAALTESVMVGLHAGRYAPLALRWLYVACGLLGCAMVATGLVLWTAKRRLQLPDPNRPHVGFRLVERLNVATIAGLPFGIATYFLANRLLATGIPHRAAWEANALFIGWGVLALYALLRPVRRAWVEAMAAAALAYLAVPAVNALTTSRGLWPSLRQGDGVFVAFDMSMLATAAGFAFAAWRAWRRPPGPTPRPRQTPKALA</sequence>
<feature type="transmembrane region" description="Helical" evidence="1">
    <location>
        <begin position="12"/>
        <end position="36"/>
    </location>
</feature>
<comment type="caution">
    <text evidence="2">The sequence shown here is derived from an EMBL/GenBank/DDBJ whole genome shotgun (WGS) entry which is preliminary data.</text>
</comment>